<accession>A0A5D0GIS0</accession>
<dbReference type="InterPro" id="IPR006175">
    <property type="entry name" value="YjgF/YER057c/UK114"/>
</dbReference>
<dbReference type="Gene3D" id="3.30.1330.40">
    <property type="entry name" value="RutC-like"/>
    <property type="match status" value="1"/>
</dbReference>
<reference evidence="2 3" key="1">
    <citation type="submission" date="2019-08" db="EMBL/GenBank/DDBJ databases">
        <title>Formosa sediminis sp. nov., isolated from marine sediment.</title>
        <authorList>
            <person name="Cao W.R."/>
        </authorList>
    </citation>
    <scope>NUCLEOTIDE SEQUENCE [LARGE SCALE GENOMIC DNA]</scope>
    <source>
        <strain evidence="2 3">1494</strain>
    </source>
</reference>
<dbReference type="SUPFAM" id="SSF55298">
    <property type="entry name" value="YjgF-like"/>
    <property type="match status" value="1"/>
</dbReference>
<dbReference type="AlphaFoldDB" id="A0A5D0GIS0"/>
<dbReference type="FunFam" id="3.30.1330.40:FF:000001">
    <property type="entry name" value="L-PSP family endoribonuclease"/>
    <property type="match status" value="1"/>
</dbReference>
<dbReference type="CDD" id="cd00448">
    <property type="entry name" value="YjgF_YER057c_UK114_family"/>
    <property type="match status" value="1"/>
</dbReference>
<evidence type="ECO:0000313" key="3">
    <source>
        <dbReference type="Proteomes" id="UP000324550"/>
    </source>
</evidence>
<dbReference type="GO" id="GO:0005829">
    <property type="term" value="C:cytosol"/>
    <property type="evidence" value="ECO:0007669"/>
    <property type="project" value="TreeGrafter"/>
</dbReference>
<comment type="caution">
    <text evidence="2">The sequence shown here is derived from an EMBL/GenBank/DDBJ whole genome shotgun (WGS) entry which is preliminary data.</text>
</comment>
<protein>
    <submittedName>
        <fullName evidence="2">RidA family protein</fullName>
    </submittedName>
</protein>
<dbReference type="Proteomes" id="UP000324550">
    <property type="component" value="Unassembled WGS sequence"/>
</dbReference>
<dbReference type="RefSeq" id="WP_148452657.1">
    <property type="nucleotide sequence ID" value="NZ_VSFC01000012.1"/>
</dbReference>
<dbReference type="EMBL" id="VSFC01000012">
    <property type="protein sequence ID" value="TYA58915.1"/>
    <property type="molecule type" value="Genomic_DNA"/>
</dbReference>
<comment type="similarity">
    <text evidence="1">Belongs to the RutC family.</text>
</comment>
<dbReference type="Pfam" id="PF01042">
    <property type="entry name" value="Ribonuc_L-PSP"/>
    <property type="match status" value="1"/>
</dbReference>
<gene>
    <name evidence="2" type="ORF">FVF61_01850</name>
</gene>
<evidence type="ECO:0000256" key="1">
    <source>
        <dbReference type="ARBA" id="ARBA00010552"/>
    </source>
</evidence>
<evidence type="ECO:0000313" key="2">
    <source>
        <dbReference type="EMBL" id="TYA58915.1"/>
    </source>
</evidence>
<keyword evidence="3" id="KW-1185">Reference proteome</keyword>
<dbReference type="InterPro" id="IPR035959">
    <property type="entry name" value="RutC-like_sf"/>
</dbReference>
<proteinExistence type="inferred from homology"/>
<dbReference type="OrthoDB" id="9803101at2"/>
<sequence length="126" mass="14120">MKKIINTPQAPAPIGPYNQAVLVNNILYTSGQISLNPETMELVLDDIKTETKQVMENLKAVLKAADLTFENVFKTTIFISDMNNFSKINEVYATYFNEETAPARETVEVANLPKFVNVEISMMATK</sequence>
<name>A0A5D0GIS0_9FLAO</name>
<dbReference type="PANTHER" id="PTHR11803">
    <property type="entry name" value="2-IMINOBUTANOATE/2-IMINOPROPANOATE DEAMINASE RIDA"/>
    <property type="match status" value="1"/>
</dbReference>
<dbReference type="InterPro" id="IPR006056">
    <property type="entry name" value="RidA"/>
</dbReference>
<dbReference type="NCBIfam" id="TIGR00004">
    <property type="entry name" value="Rid family detoxifying hydrolase"/>
    <property type="match status" value="1"/>
</dbReference>
<dbReference type="PANTHER" id="PTHR11803:SF58">
    <property type="entry name" value="PROTEIN HMF1-RELATED"/>
    <property type="match status" value="1"/>
</dbReference>
<dbReference type="GO" id="GO:0019239">
    <property type="term" value="F:deaminase activity"/>
    <property type="evidence" value="ECO:0007669"/>
    <property type="project" value="TreeGrafter"/>
</dbReference>
<organism evidence="2 3">
    <name type="scientific">Formosa maritima</name>
    <dbReference type="NCBI Taxonomy" id="2592046"/>
    <lineage>
        <taxon>Bacteria</taxon>
        <taxon>Pseudomonadati</taxon>
        <taxon>Bacteroidota</taxon>
        <taxon>Flavobacteriia</taxon>
        <taxon>Flavobacteriales</taxon>
        <taxon>Flavobacteriaceae</taxon>
        <taxon>Formosa</taxon>
    </lineage>
</organism>